<evidence type="ECO:0000313" key="2">
    <source>
        <dbReference type="EMBL" id="MPC38706.1"/>
    </source>
</evidence>
<protein>
    <submittedName>
        <fullName evidence="2">Uncharacterized protein</fullName>
    </submittedName>
</protein>
<organism evidence="2 3">
    <name type="scientific">Portunus trituberculatus</name>
    <name type="common">Swimming crab</name>
    <name type="synonym">Neptunus trituberculatus</name>
    <dbReference type="NCBI Taxonomy" id="210409"/>
    <lineage>
        <taxon>Eukaryota</taxon>
        <taxon>Metazoa</taxon>
        <taxon>Ecdysozoa</taxon>
        <taxon>Arthropoda</taxon>
        <taxon>Crustacea</taxon>
        <taxon>Multicrustacea</taxon>
        <taxon>Malacostraca</taxon>
        <taxon>Eumalacostraca</taxon>
        <taxon>Eucarida</taxon>
        <taxon>Decapoda</taxon>
        <taxon>Pleocyemata</taxon>
        <taxon>Brachyura</taxon>
        <taxon>Eubrachyura</taxon>
        <taxon>Portunoidea</taxon>
        <taxon>Portunidae</taxon>
        <taxon>Portuninae</taxon>
        <taxon>Portunus</taxon>
    </lineage>
</organism>
<accession>A0A5B7F008</accession>
<name>A0A5B7F008_PORTR</name>
<proteinExistence type="predicted"/>
<gene>
    <name evidence="2" type="ORF">E2C01_032218</name>
</gene>
<dbReference type="Proteomes" id="UP000324222">
    <property type="component" value="Unassembled WGS sequence"/>
</dbReference>
<dbReference type="EMBL" id="VSRR010004146">
    <property type="protein sequence ID" value="MPC38706.1"/>
    <property type="molecule type" value="Genomic_DNA"/>
</dbReference>
<feature type="region of interest" description="Disordered" evidence="1">
    <location>
        <begin position="1"/>
        <end position="34"/>
    </location>
</feature>
<comment type="caution">
    <text evidence="2">The sequence shown here is derived from an EMBL/GenBank/DDBJ whole genome shotgun (WGS) entry which is preliminary data.</text>
</comment>
<feature type="compositionally biased region" description="Low complexity" evidence="1">
    <location>
        <begin position="10"/>
        <end position="30"/>
    </location>
</feature>
<reference evidence="2 3" key="1">
    <citation type="submission" date="2019-05" db="EMBL/GenBank/DDBJ databases">
        <title>Another draft genome of Portunus trituberculatus and its Hox gene families provides insights of decapod evolution.</title>
        <authorList>
            <person name="Jeong J.-H."/>
            <person name="Song I."/>
            <person name="Kim S."/>
            <person name="Choi T."/>
            <person name="Kim D."/>
            <person name="Ryu S."/>
            <person name="Kim W."/>
        </authorList>
    </citation>
    <scope>NUCLEOTIDE SEQUENCE [LARGE SCALE GENOMIC DNA]</scope>
    <source>
        <tissue evidence="2">Muscle</tissue>
    </source>
</reference>
<dbReference type="AlphaFoldDB" id="A0A5B7F008"/>
<keyword evidence="3" id="KW-1185">Reference proteome</keyword>
<evidence type="ECO:0000313" key="3">
    <source>
        <dbReference type="Proteomes" id="UP000324222"/>
    </source>
</evidence>
<evidence type="ECO:0000256" key="1">
    <source>
        <dbReference type="SAM" id="MobiDB-lite"/>
    </source>
</evidence>
<sequence length="94" mass="10606">MRRVPQIVVTRAQTQTQTQTNTSTTTSTASTDEEPQIDFNLLDPIKLSLCQEHMADQTTITTINPLSAMMRFHIHSAYYLVILYSFKNLSGGLE</sequence>